<evidence type="ECO:0000313" key="7">
    <source>
        <dbReference type="RefSeq" id="XP_030549986.1"/>
    </source>
</evidence>
<feature type="compositionally biased region" description="Basic and acidic residues" evidence="4">
    <location>
        <begin position="91"/>
        <end position="203"/>
    </location>
</feature>
<dbReference type="SMART" id="SM00360">
    <property type="entry name" value="RRM"/>
    <property type="match status" value="1"/>
</dbReference>
<dbReference type="GO" id="GO:0003723">
    <property type="term" value="F:RNA binding"/>
    <property type="evidence" value="ECO:0007669"/>
    <property type="project" value="UniProtKB-UniRule"/>
</dbReference>
<dbReference type="Proteomes" id="UP000827889">
    <property type="component" value="Chromosome 4"/>
</dbReference>
<dbReference type="InterPro" id="IPR035979">
    <property type="entry name" value="RBD_domain_sf"/>
</dbReference>
<dbReference type="GeneID" id="115754933"/>
<dbReference type="GO" id="GO:0005634">
    <property type="term" value="C:nucleus"/>
    <property type="evidence" value="ECO:0007669"/>
    <property type="project" value="TreeGrafter"/>
</dbReference>
<accession>A0A8B8QS00</accession>
<dbReference type="AlphaFoldDB" id="A0A8B8QS00"/>
<feature type="coiled-coil region" evidence="3">
    <location>
        <begin position="231"/>
        <end position="327"/>
    </location>
</feature>
<evidence type="ECO:0000256" key="1">
    <source>
        <dbReference type="ARBA" id="ARBA00022884"/>
    </source>
</evidence>
<evidence type="ECO:0000313" key="9">
    <source>
        <dbReference type="RefSeq" id="XP_048133497.1"/>
    </source>
</evidence>
<dbReference type="GO" id="GO:0005739">
    <property type="term" value="C:mitochondrion"/>
    <property type="evidence" value="ECO:0007669"/>
    <property type="project" value="TreeGrafter"/>
</dbReference>
<dbReference type="OrthoDB" id="272703at2759"/>
<dbReference type="InterPro" id="IPR000504">
    <property type="entry name" value="RRM_dom"/>
</dbReference>
<dbReference type="KEGG" id="rarg:115754933"/>
<proteinExistence type="predicted"/>
<protein>
    <submittedName>
        <fullName evidence="7 8">U1 small nuclear ribonucleoprotein 70 kDa</fullName>
    </submittedName>
</protein>
<dbReference type="InterPro" id="IPR012677">
    <property type="entry name" value="Nucleotide-bd_a/b_plait_sf"/>
</dbReference>
<evidence type="ECO:0000256" key="4">
    <source>
        <dbReference type="SAM" id="MobiDB-lite"/>
    </source>
</evidence>
<sequence>MTIDDESSVYVGGLPYNVSEDSLRDLFAIYGSIVAVKIINDRATRGKCYGFVTFTNPRSAVDAINDMDGRSINGRVVRVNGVKTRGGRWGFGRDDLPRRNERSMDRERGRHRERDYDHDRDRHLDRYSDRSRERDRSQDHDLDQEREYEHAHNHDYERDHLVDRDRDAGRDVGDDEQEHSRDHVRVHDMDTGGDMQIDRRDLNDANQFSRKRRGSSPSSLHSRELSSDLLYDSYDQAKEQLEISIQKHEELKDEISQMEDRLDEKQQFILELQKKSKKLEDSLTSAKKITSRRKMQLTKLHKCYLQIRDYNDKLKSCEQELQSQVDSALAESDFGNDTSLRRGVLVNGNV</sequence>
<evidence type="ECO:0000256" key="3">
    <source>
        <dbReference type="SAM" id="Coils"/>
    </source>
</evidence>
<evidence type="ECO:0000259" key="5">
    <source>
        <dbReference type="PROSITE" id="PS50102"/>
    </source>
</evidence>
<keyword evidence="1 2" id="KW-0694">RNA-binding</keyword>
<dbReference type="Pfam" id="PF00076">
    <property type="entry name" value="RRM_1"/>
    <property type="match status" value="1"/>
</dbReference>
<dbReference type="RefSeq" id="XP_030549986.1">
    <property type="nucleotide sequence ID" value="XM_030694126.1"/>
</dbReference>
<evidence type="ECO:0000256" key="2">
    <source>
        <dbReference type="PROSITE-ProRule" id="PRU00176"/>
    </source>
</evidence>
<evidence type="ECO:0000313" key="6">
    <source>
        <dbReference type="Proteomes" id="UP000827889"/>
    </source>
</evidence>
<dbReference type="GO" id="GO:1990904">
    <property type="term" value="C:ribonucleoprotein complex"/>
    <property type="evidence" value="ECO:0007669"/>
    <property type="project" value="UniProtKB-KW"/>
</dbReference>
<feature type="region of interest" description="Disordered" evidence="4">
    <location>
        <begin position="90"/>
        <end position="224"/>
    </location>
</feature>
<keyword evidence="3" id="KW-0175">Coiled coil</keyword>
<dbReference type="FunFam" id="3.30.70.330:FF:000539">
    <property type="entry name" value="RNA-binding (RRM/RBD/RNP motifs) family protein"/>
    <property type="match status" value="1"/>
</dbReference>
<dbReference type="RefSeq" id="XP_048133497.1">
    <property type="nucleotide sequence ID" value="XM_048277540.1"/>
</dbReference>
<gene>
    <name evidence="7 8 9" type="primary">LOC115754933</name>
</gene>
<name>A0A8B8QS00_9MYRT</name>
<dbReference type="PANTHER" id="PTHR48024">
    <property type="entry name" value="GEO13361P1-RELATED"/>
    <property type="match status" value="1"/>
</dbReference>
<dbReference type="PANTHER" id="PTHR48024:SF56">
    <property type="entry name" value="HETEROGENEOUS NUCLEAR RIBONUCLEOPROTEIN A0"/>
    <property type="match status" value="1"/>
</dbReference>
<dbReference type="SUPFAM" id="SSF54928">
    <property type="entry name" value="RNA-binding domain, RBD"/>
    <property type="match status" value="1"/>
</dbReference>
<keyword evidence="7 8" id="KW-0687">Ribonucleoprotein</keyword>
<dbReference type="RefSeq" id="XP_048133496.1">
    <property type="nucleotide sequence ID" value="XM_048277539.1"/>
</dbReference>
<feature type="domain" description="RRM" evidence="5">
    <location>
        <begin position="7"/>
        <end position="84"/>
    </location>
</feature>
<keyword evidence="6" id="KW-1185">Reference proteome</keyword>
<dbReference type="PROSITE" id="PS50102">
    <property type="entry name" value="RRM"/>
    <property type="match status" value="1"/>
</dbReference>
<reference evidence="7" key="1">
    <citation type="submission" date="2025-04" db="UniProtKB">
        <authorList>
            <consortium name="RefSeq"/>
        </authorList>
    </citation>
    <scope>IDENTIFICATION</scope>
    <source>
        <tissue evidence="8 9">Leaf</tissue>
    </source>
</reference>
<organism evidence="6 7">
    <name type="scientific">Rhodamnia argentea</name>
    <dbReference type="NCBI Taxonomy" id="178133"/>
    <lineage>
        <taxon>Eukaryota</taxon>
        <taxon>Viridiplantae</taxon>
        <taxon>Streptophyta</taxon>
        <taxon>Embryophyta</taxon>
        <taxon>Tracheophyta</taxon>
        <taxon>Spermatophyta</taxon>
        <taxon>Magnoliopsida</taxon>
        <taxon>eudicotyledons</taxon>
        <taxon>Gunneridae</taxon>
        <taxon>Pentapetalae</taxon>
        <taxon>rosids</taxon>
        <taxon>malvids</taxon>
        <taxon>Myrtales</taxon>
        <taxon>Myrtaceae</taxon>
        <taxon>Myrtoideae</taxon>
        <taxon>Myrteae</taxon>
        <taxon>Australasian group</taxon>
        <taxon>Rhodamnia</taxon>
    </lineage>
</organism>
<dbReference type="InterPro" id="IPR050886">
    <property type="entry name" value="RNA-binding_reg"/>
</dbReference>
<dbReference type="CDD" id="cd00590">
    <property type="entry name" value="RRM_SF"/>
    <property type="match status" value="1"/>
</dbReference>
<dbReference type="Gene3D" id="3.30.70.330">
    <property type="match status" value="1"/>
</dbReference>
<evidence type="ECO:0000313" key="8">
    <source>
        <dbReference type="RefSeq" id="XP_048133496.1"/>
    </source>
</evidence>